<accession>A0ABR3Q360</accession>
<dbReference type="InterPro" id="IPR046347">
    <property type="entry name" value="bZIP_sf"/>
</dbReference>
<dbReference type="Proteomes" id="UP001565368">
    <property type="component" value="Unassembled WGS sequence"/>
</dbReference>
<dbReference type="SUPFAM" id="SSF57959">
    <property type="entry name" value="Leucine zipper domain"/>
    <property type="match status" value="1"/>
</dbReference>
<feature type="compositionally biased region" description="Low complexity" evidence="2">
    <location>
        <begin position="60"/>
        <end position="71"/>
    </location>
</feature>
<evidence type="ECO:0000256" key="1">
    <source>
        <dbReference type="SAM" id="Coils"/>
    </source>
</evidence>
<reference evidence="3 4" key="1">
    <citation type="submission" date="2023-08" db="EMBL/GenBank/DDBJ databases">
        <title>Annotated Genome Sequence of Vanrija albida AlHP1.</title>
        <authorList>
            <person name="Herzog R."/>
        </authorList>
    </citation>
    <scope>NUCLEOTIDE SEQUENCE [LARGE SCALE GENOMIC DNA]</scope>
    <source>
        <strain evidence="3 4">AlHP1</strain>
    </source>
</reference>
<evidence type="ECO:0000256" key="2">
    <source>
        <dbReference type="SAM" id="MobiDB-lite"/>
    </source>
</evidence>
<feature type="region of interest" description="Disordered" evidence="2">
    <location>
        <begin position="267"/>
        <end position="288"/>
    </location>
</feature>
<dbReference type="GeneID" id="95986743"/>
<dbReference type="RefSeq" id="XP_069208830.1">
    <property type="nucleotide sequence ID" value="XM_069354188.1"/>
</dbReference>
<proteinExistence type="predicted"/>
<feature type="region of interest" description="Disordered" evidence="2">
    <location>
        <begin position="47"/>
        <end position="71"/>
    </location>
</feature>
<evidence type="ECO:0000313" key="4">
    <source>
        <dbReference type="Proteomes" id="UP001565368"/>
    </source>
</evidence>
<feature type="region of interest" description="Disordered" evidence="2">
    <location>
        <begin position="190"/>
        <end position="241"/>
    </location>
</feature>
<gene>
    <name evidence="3" type="ORF">Q8F55_005700</name>
</gene>
<keyword evidence="1" id="KW-0175">Coiled coil</keyword>
<comment type="caution">
    <text evidence="3">The sequence shown here is derived from an EMBL/GenBank/DDBJ whole genome shotgun (WGS) entry which is preliminary data.</text>
</comment>
<keyword evidence="4" id="KW-1185">Reference proteome</keyword>
<evidence type="ECO:0008006" key="5">
    <source>
        <dbReference type="Google" id="ProtNLM"/>
    </source>
</evidence>
<name>A0ABR3Q360_9TREE</name>
<evidence type="ECO:0000313" key="3">
    <source>
        <dbReference type="EMBL" id="KAL1408886.1"/>
    </source>
</evidence>
<feature type="coiled-coil region" evidence="1">
    <location>
        <begin position="361"/>
        <end position="388"/>
    </location>
</feature>
<organism evidence="3 4">
    <name type="scientific">Vanrija albida</name>
    <dbReference type="NCBI Taxonomy" id="181172"/>
    <lineage>
        <taxon>Eukaryota</taxon>
        <taxon>Fungi</taxon>
        <taxon>Dikarya</taxon>
        <taxon>Basidiomycota</taxon>
        <taxon>Agaricomycotina</taxon>
        <taxon>Tremellomycetes</taxon>
        <taxon>Trichosporonales</taxon>
        <taxon>Trichosporonaceae</taxon>
        <taxon>Vanrija</taxon>
    </lineage>
</organism>
<dbReference type="Gene3D" id="1.20.5.170">
    <property type="match status" value="1"/>
</dbReference>
<sequence>MLDELFASNTPFDWDQFLVGDVDQAGEAAAVTADADTSPASAVLTLSNAGSPASDVNGASPKSTESESSQSLEVSKGLNLFDFDFDLPAATGIAHDPSDILATLAPSTSTAALTADPTLQADPTVLSTFGSSFANFGSLASIGSNAVSQLQLGNLLSQLTGSAPTPPAPAAAPSLPEAYAALGWPLTSESKATTASPAPSMKRKLSEMSDEQSTKRARGRVGSSSATPVAKRPYRRQSKNGLSLSQLAAAAASGSPVVVPTAIKVETPAPADDDEGDEPVKLTASGKLSTARPKAVVPEKYMKNGEAQAITGMTTEAIMAFPNWAALMACVDEAHRAGAEVFGKMITENRDKAKWAAKKSRDERKAKVESLEGQVDELQSQIADLRGLLLGLVGRGLVPLSDVEAYI</sequence>
<protein>
    <recommendedName>
        <fullName evidence="5">BZIP domain-containing protein</fullName>
    </recommendedName>
</protein>
<dbReference type="EMBL" id="JBBXJM010000004">
    <property type="protein sequence ID" value="KAL1408886.1"/>
    <property type="molecule type" value="Genomic_DNA"/>
</dbReference>
<dbReference type="CDD" id="cd14686">
    <property type="entry name" value="bZIP"/>
    <property type="match status" value="1"/>
</dbReference>